<dbReference type="GO" id="GO:0001228">
    <property type="term" value="F:DNA-binding transcription activator activity, RNA polymerase II-specific"/>
    <property type="evidence" value="ECO:0007669"/>
    <property type="project" value="TreeGrafter"/>
</dbReference>
<dbReference type="InterPro" id="IPR001138">
    <property type="entry name" value="Zn2Cys6_DnaBD"/>
</dbReference>
<dbReference type="GO" id="GO:0008270">
    <property type="term" value="F:zinc ion binding"/>
    <property type="evidence" value="ECO:0007669"/>
    <property type="project" value="InterPro"/>
</dbReference>
<reference evidence="5" key="1">
    <citation type="submission" date="2016-07" db="EMBL/GenBank/DDBJ databases">
        <title>Multiple horizontal gene transfer events from other fungi enriched the ability of initially mycotrophic Trichoderma (Ascomycota) to feed on dead plant biomass.</title>
        <authorList>
            <consortium name="DOE Joint Genome Institute"/>
            <person name="Atanasova L."/>
            <person name="Chenthamara K."/>
            <person name="Zhang J."/>
            <person name="Grujic M."/>
            <person name="Henrissat B."/>
            <person name="Kuo A."/>
            <person name="Aerts A."/>
            <person name="Salamov A."/>
            <person name="Lipzen A."/>
            <person name="Labutti K."/>
            <person name="Barry K."/>
            <person name="Miao Y."/>
            <person name="Rahimi M.J."/>
            <person name="Shen Q."/>
            <person name="Grigoriev I.V."/>
            <person name="Kubicek C.P."/>
            <person name="Druzhinina I.S."/>
        </authorList>
    </citation>
    <scope>NUCLEOTIDE SEQUENCE [LARGE SCALE GENOMIC DNA]</scope>
    <source>
        <strain evidence="5">TUCIM 6016</strain>
    </source>
</reference>
<dbReference type="SMART" id="SM00066">
    <property type="entry name" value="GAL4"/>
    <property type="match status" value="1"/>
</dbReference>
<dbReference type="OrthoDB" id="5419315at2759"/>
<proteinExistence type="predicted"/>
<dbReference type="SUPFAM" id="SSF57701">
    <property type="entry name" value="Zn2/Cys6 DNA-binding domain"/>
    <property type="match status" value="1"/>
</dbReference>
<dbReference type="PANTHER" id="PTHR47784:SF5">
    <property type="entry name" value="STEROL UPTAKE CONTROL PROTEIN 2"/>
    <property type="match status" value="1"/>
</dbReference>
<organism evidence="4 5">
    <name type="scientific">Trichoderma citrinoviride</name>
    <dbReference type="NCBI Taxonomy" id="58853"/>
    <lineage>
        <taxon>Eukaryota</taxon>
        <taxon>Fungi</taxon>
        <taxon>Dikarya</taxon>
        <taxon>Ascomycota</taxon>
        <taxon>Pezizomycotina</taxon>
        <taxon>Sordariomycetes</taxon>
        <taxon>Hypocreomycetidae</taxon>
        <taxon>Hypocreales</taxon>
        <taxon>Hypocreaceae</taxon>
        <taxon>Trichoderma</taxon>
    </lineage>
</organism>
<dbReference type="RefSeq" id="XP_024744647.1">
    <property type="nucleotide sequence ID" value="XM_024896916.1"/>
</dbReference>
<feature type="non-terminal residue" evidence="4">
    <location>
        <position position="183"/>
    </location>
</feature>
<dbReference type="Gene3D" id="4.10.240.10">
    <property type="entry name" value="Zn(2)-C6 fungal-type DNA-binding domain"/>
    <property type="match status" value="1"/>
</dbReference>
<evidence type="ECO:0000256" key="2">
    <source>
        <dbReference type="SAM" id="MobiDB-lite"/>
    </source>
</evidence>
<feature type="region of interest" description="Disordered" evidence="2">
    <location>
        <begin position="1"/>
        <end position="37"/>
    </location>
</feature>
<dbReference type="PANTHER" id="PTHR47784">
    <property type="entry name" value="STEROL UPTAKE CONTROL PROTEIN 2"/>
    <property type="match status" value="1"/>
</dbReference>
<feature type="region of interest" description="Disordered" evidence="2">
    <location>
        <begin position="72"/>
        <end position="91"/>
    </location>
</feature>
<sequence>MAETNLAQASSSSSHSPENPPAKPYYAKRPHKKSRAGCQSCKARKVKCDEARPVCRSCKLRKADCVYAAPQKPQKLPDETPSPSPDSLDDGPLTRLAKSAASSTATKLASMSSTSSVLFSAPILSLAEKHHIQSTSIPAELLCCPMGIDQADMKALWFYAMKTCTSFSTLADDGNKYTMRSLL</sequence>
<name>A0A2T4AW79_9HYPO</name>
<dbReference type="PROSITE" id="PS50048">
    <property type="entry name" value="ZN2_CY6_FUNGAL_2"/>
    <property type="match status" value="1"/>
</dbReference>
<dbReference type="Pfam" id="PF00172">
    <property type="entry name" value="Zn_clus"/>
    <property type="match status" value="1"/>
</dbReference>
<dbReference type="AlphaFoldDB" id="A0A2T4AW79"/>
<gene>
    <name evidence="4" type="ORF">BBK36DRAFT_1195890</name>
</gene>
<feature type="compositionally biased region" description="Basic residues" evidence="2">
    <location>
        <begin position="26"/>
        <end position="35"/>
    </location>
</feature>
<keyword evidence="5" id="KW-1185">Reference proteome</keyword>
<dbReference type="InterPro" id="IPR036864">
    <property type="entry name" value="Zn2-C6_fun-type_DNA-bd_sf"/>
</dbReference>
<feature type="domain" description="Zn(2)-C6 fungal-type" evidence="3">
    <location>
        <begin position="37"/>
        <end position="67"/>
    </location>
</feature>
<protein>
    <recommendedName>
        <fullName evidence="3">Zn(2)-C6 fungal-type domain-containing protein</fullName>
    </recommendedName>
</protein>
<dbReference type="InterPro" id="IPR053157">
    <property type="entry name" value="Sterol_Uptake_Regulator"/>
</dbReference>
<evidence type="ECO:0000256" key="1">
    <source>
        <dbReference type="ARBA" id="ARBA00023242"/>
    </source>
</evidence>
<dbReference type="Proteomes" id="UP000241546">
    <property type="component" value="Unassembled WGS sequence"/>
</dbReference>
<dbReference type="EMBL" id="KZ680704">
    <property type="protein sequence ID" value="PTB61327.1"/>
    <property type="molecule type" value="Genomic_DNA"/>
</dbReference>
<evidence type="ECO:0000313" key="4">
    <source>
        <dbReference type="EMBL" id="PTB61327.1"/>
    </source>
</evidence>
<dbReference type="CDD" id="cd00067">
    <property type="entry name" value="GAL4"/>
    <property type="match status" value="1"/>
</dbReference>
<dbReference type="GeneID" id="36605034"/>
<dbReference type="PROSITE" id="PS00463">
    <property type="entry name" value="ZN2_CY6_FUNGAL_1"/>
    <property type="match status" value="1"/>
</dbReference>
<evidence type="ECO:0000259" key="3">
    <source>
        <dbReference type="PROSITE" id="PS50048"/>
    </source>
</evidence>
<keyword evidence="1" id="KW-0539">Nucleus</keyword>
<evidence type="ECO:0000313" key="5">
    <source>
        <dbReference type="Proteomes" id="UP000241546"/>
    </source>
</evidence>
<accession>A0A2T4AW79</accession>